<dbReference type="AlphaFoldDB" id="A0A699YHS1"/>
<evidence type="ECO:0000256" key="1">
    <source>
        <dbReference type="SAM" id="SignalP"/>
    </source>
</evidence>
<comment type="caution">
    <text evidence="2">The sequence shown here is derived from an EMBL/GenBank/DDBJ whole genome shotgun (WGS) entry which is preliminary data.</text>
</comment>
<dbReference type="EMBL" id="BLLF01000093">
    <property type="protein sequence ID" value="GFH07418.1"/>
    <property type="molecule type" value="Genomic_DNA"/>
</dbReference>
<keyword evidence="1" id="KW-0732">Signal</keyword>
<name>A0A699YHS1_HAELA</name>
<dbReference type="Gene3D" id="3.40.190.10">
    <property type="entry name" value="Periplasmic binding protein-like II"/>
    <property type="match status" value="1"/>
</dbReference>
<dbReference type="InterPro" id="IPR050490">
    <property type="entry name" value="Bact_solute-bd_prot1"/>
</dbReference>
<proteinExistence type="predicted"/>
<reference evidence="2 3" key="1">
    <citation type="submission" date="2020-02" db="EMBL/GenBank/DDBJ databases">
        <title>Draft genome sequence of Haematococcus lacustris strain NIES-144.</title>
        <authorList>
            <person name="Morimoto D."/>
            <person name="Nakagawa S."/>
            <person name="Yoshida T."/>
            <person name="Sawayama S."/>
        </authorList>
    </citation>
    <scope>NUCLEOTIDE SEQUENCE [LARGE SCALE GENOMIC DNA]</scope>
    <source>
        <strain evidence="2 3">NIES-144</strain>
    </source>
</reference>
<gene>
    <name evidence="2" type="ORF">HaLaN_02213</name>
</gene>
<dbReference type="PANTHER" id="PTHR43649:SF12">
    <property type="entry name" value="DIACETYLCHITOBIOSE BINDING PROTEIN DASA"/>
    <property type="match status" value="1"/>
</dbReference>
<dbReference type="PANTHER" id="PTHR43649">
    <property type="entry name" value="ARABINOSE-BINDING PROTEIN-RELATED"/>
    <property type="match status" value="1"/>
</dbReference>
<evidence type="ECO:0000313" key="2">
    <source>
        <dbReference type="EMBL" id="GFH07418.1"/>
    </source>
</evidence>
<dbReference type="SUPFAM" id="SSF53850">
    <property type="entry name" value="Periplasmic binding protein-like II"/>
    <property type="match status" value="1"/>
</dbReference>
<dbReference type="Proteomes" id="UP000485058">
    <property type="component" value="Unassembled WGS sequence"/>
</dbReference>
<protein>
    <recommendedName>
        <fullName evidence="4">Guanylate cyclase domain-containing protein</fullName>
    </recommendedName>
</protein>
<organism evidence="2 3">
    <name type="scientific">Haematococcus lacustris</name>
    <name type="common">Green alga</name>
    <name type="synonym">Haematococcus pluvialis</name>
    <dbReference type="NCBI Taxonomy" id="44745"/>
    <lineage>
        <taxon>Eukaryota</taxon>
        <taxon>Viridiplantae</taxon>
        <taxon>Chlorophyta</taxon>
        <taxon>core chlorophytes</taxon>
        <taxon>Chlorophyceae</taxon>
        <taxon>CS clade</taxon>
        <taxon>Chlamydomonadales</taxon>
        <taxon>Haematococcaceae</taxon>
        <taxon>Haematococcus</taxon>
    </lineage>
</organism>
<accession>A0A699YHS1</accession>
<evidence type="ECO:0008006" key="4">
    <source>
        <dbReference type="Google" id="ProtNLM"/>
    </source>
</evidence>
<keyword evidence="3" id="KW-1185">Reference proteome</keyword>
<feature type="signal peptide" evidence="1">
    <location>
        <begin position="1"/>
        <end position="16"/>
    </location>
</feature>
<sequence length="328" mass="35420">MLVALLALATIVPLAAVEDQVANTQCFAKTAAFVASVMDRHFVACNQSAEQLGQFLQDSTNSLLAECAAGSEPLRVNDSAFNISSAQYDVVLFPSNFLGDLGAAGALASLLPFIDGDVQQVLGVPTLEYPLLMYVNWPLLSYAYNLTRPVVGEAGQLSFYPDTWQELVAVMRHVNATASDPVTGKPRHALCIPAATDVSVVMYAVMDSIMQTGGVTQGWLYDPMTLEPLTNNTAMQQVLSIMWDLSPFLRSFEAVQGELNSEIDLSKCAITLAGPSVFKTLHPIYSNRAYMGHLTMSPLPASTEVLDRSTMQLVPCTAQLCNNKRAAM</sequence>
<feature type="chain" id="PRO_5025377340" description="Guanylate cyclase domain-containing protein" evidence="1">
    <location>
        <begin position="17"/>
        <end position="328"/>
    </location>
</feature>
<evidence type="ECO:0000313" key="3">
    <source>
        <dbReference type="Proteomes" id="UP000485058"/>
    </source>
</evidence>